<dbReference type="Pfam" id="PF13845">
    <property type="entry name" value="Septum_form"/>
    <property type="match status" value="1"/>
</dbReference>
<evidence type="ECO:0000259" key="2">
    <source>
        <dbReference type="Pfam" id="PF13845"/>
    </source>
</evidence>
<feature type="signal peptide" evidence="1">
    <location>
        <begin position="1"/>
        <end position="20"/>
    </location>
</feature>
<feature type="domain" description="Septum formation-related" evidence="2">
    <location>
        <begin position="97"/>
        <end position="174"/>
    </location>
</feature>
<keyword evidence="4" id="KW-1185">Reference proteome</keyword>
<dbReference type="InterPro" id="IPR026004">
    <property type="entry name" value="Septum_form"/>
</dbReference>
<keyword evidence="1" id="KW-0732">Signal</keyword>
<feature type="chain" id="PRO_5038753685" description="Septum formation-related domain-containing protein" evidence="1">
    <location>
        <begin position="21"/>
        <end position="191"/>
    </location>
</feature>
<dbReference type="AlphaFoldDB" id="A0A5Q2RMU7"/>
<accession>A0A5Q2RMU7</accession>
<evidence type="ECO:0000256" key="1">
    <source>
        <dbReference type="SAM" id="SignalP"/>
    </source>
</evidence>
<evidence type="ECO:0000313" key="3">
    <source>
        <dbReference type="EMBL" id="QGG94525.1"/>
    </source>
</evidence>
<organism evidence="3 4">
    <name type="scientific">Actinomarinicola tropica</name>
    <dbReference type="NCBI Taxonomy" id="2789776"/>
    <lineage>
        <taxon>Bacteria</taxon>
        <taxon>Bacillati</taxon>
        <taxon>Actinomycetota</taxon>
        <taxon>Acidimicrobiia</taxon>
        <taxon>Acidimicrobiales</taxon>
        <taxon>Iamiaceae</taxon>
        <taxon>Actinomarinicola</taxon>
    </lineage>
</organism>
<sequence>MRPRGIAALAWATLASSTLAACADHVGDDLRRGAASLPPAIEEEIIAGGTTTTTVPPAPVDPRTLEVGACMDDVDDEAGRPPPGVDALLSGAQVVPRTCAEPHRYEVYARIDLGAPDAPWPGAPAVAETADRACTDAFEAFVNGAWEDSTLDQVALLPDEGAWIDGARSGSCVLFDLGLVPLEGSMQGSGR</sequence>
<name>A0A5Q2RMU7_9ACTN</name>
<proteinExistence type="predicted"/>
<reference evidence="3 4" key="1">
    <citation type="submission" date="2019-11" db="EMBL/GenBank/DDBJ databases">
        <authorList>
            <person name="He Y."/>
        </authorList>
    </citation>
    <scope>NUCLEOTIDE SEQUENCE [LARGE SCALE GENOMIC DNA]</scope>
    <source>
        <strain evidence="3 4">SCSIO 58843</strain>
    </source>
</reference>
<dbReference type="RefSeq" id="WP_153758631.1">
    <property type="nucleotide sequence ID" value="NZ_CP045851.1"/>
</dbReference>
<protein>
    <recommendedName>
        <fullName evidence="2">Septum formation-related domain-containing protein</fullName>
    </recommendedName>
</protein>
<gene>
    <name evidence="3" type="ORF">GH723_05070</name>
</gene>
<dbReference type="PROSITE" id="PS51257">
    <property type="entry name" value="PROKAR_LIPOPROTEIN"/>
    <property type="match status" value="1"/>
</dbReference>
<dbReference type="EMBL" id="CP045851">
    <property type="protein sequence ID" value="QGG94525.1"/>
    <property type="molecule type" value="Genomic_DNA"/>
</dbReference>
<dbReference type="Proteomes" id="UP000334019">
    <property type="component" value="Chromosome"/>
</dbReference>
<dbReference type="KEGG" id="atq:GH723_05070"/>
<evidence type="ECO:0000313" key="4">
    <source>
        <dbReference type="Proteomes" id="UP000334019"/>
    </source>
</evidence>